<dbReference type="STRING" id="1792845.BC343_14705"/>
<evidence type="ECO:0000313" key="1">
    <source>
        <dbReference type="EMBL" id="OOQ57353.1"/>
    </source>
</evidence>
<dbReference type="EMBL" id="MBTF01000036">
    <property type="protein sequence ID" value="OOQ57353.1"/>
    <property type="molecule type" value="Genomic_DNA"/>
</dbReference>
<dbReference type="GO" id="GO:0006352">
    <property type="term" value="P:DNA-templated transcription initiation"/>
    <property type="evidence" value="ECO:0007669"/>
    <property type="project" value="InterPro"/>
</dbReference>
<dbReference type="InterPro" id="IPR013325">
    <property type="entry name" value="RNA_pol_sigma_r2"/>
</dbReference>
<organism evidence="1 2">
    <name type="scientific">Mucilaginibacter pedocola</name>
    <dbReference type="NCBI Taxonomy" id="1792845"/>
    <lineage>
        <taxon>Bacteria</taxon>
        <taxon>Pseudomonadati</taxon>
        <taxon>Bacteroidota</taxon>
        <taxon>Sphingobacteriia</taxon>
        <taxon>Sphingobacteriales</taxon>
        <taxon>Sphingobacteriaceae</taxon>
        <taxon>Mucilaginibacter</taxon>
    </lineage>
</organism>
<evidence type="ECO:0008006" key="3">
    <source>
        <dbReference type="Google" id="ProtNLM"/>
    </source>
</evidence>
<sequence length="140" mass="16141">MKGDLQLLEHLLINANRTEAFEMLIHSYGEPIYSFFRHMGLTHDDSDELSCKLFIGFWRDIPTLKSSDSLTVLIFRMAYKLWSDLSKRDTGNDKNTLQEFERAIFYLKYSQGFTSREISCITKLSLAEVTCLAAALSIEN</sequence>
<keyword evidence="2" id="KW-1185">Reference proteome</keyword>
<protein>
    <recommendedName>
        <fullName evidence="3">RNA polymerase sigma-70 region 2 domain-containing protein</fullName>
    </recommendedName>
</protein>
<dbReference type="Proteomes" id="UP000189739">
    <property type="component" value="Unassembled WGS sequence"/>
</dbReference>
<dbReference type="SUPFAM" id="SSF88946">
    <property type="entry name" value="Sigma2 domain of RNA polymerase sigma factors"/>
    <property type="match status" value="1"/>
</dbReference>
<dbReference type="Gene3D" id="1.10.1740.10">
    <property type="match status" value="1"/>
</dbReference>
<reference evidence="1 2" key="1">
    <citation type="submission" date="2016-07" db="EMBL/GenBank/DDBJ databases">
        <title>Genomic analysis of zinc-resistant bacterium Mucilaginibacter pedocola TBZ30.</title>
        <authorList>
            <person name="Huang J."/>
            <person name="Tang J."/>
        </authorList>
    </citation>
    <scope>NUCLEOTIDE SEQUENCE [LARGE SCALE GENOMIC DNA]</scope>
    <source>
        <strain evidence="1 2">TBZ30</strain>
    </source>
</reference>
<comment type="caution">
    <text evidence="1">The sequence shown here is derived from an EMBL/GenBank/DDBJ whole genome shotgun (WGS) entry which is preliminary data.</text>
</comment>
<gene>
    <name evidence="1" type="ORF">BC343_14705</name>
</gene>
<evidence type="ECO:0000313" key="2">
    <source>
        <dbReference type="Proteomes" id="UP000189739"/>
    </source>
</evidence>
<dbReference type="GO" id="GO:0003700">
    <property type="term" value="F:DNA-binding transcription factor activity"/>
    <property type="evidence" value="ECO:0007669"/>
    <property type="project" value="InterPro"/>
</dbReference>
<proteinExistence type="predicted"/>
<dbReference type="AlphaFoldDB" id="A0A1S9P8Q6"/>
<name>A0A1S9P8Q6_9SPHI</name>
<dbReference type="RefSeq" id="WP_078350647.1">
    <property type="nucleotide sequence ID" value="NZ_MBTF01000036.1"/>
</dbReference>
<accession>A0A1S9P8Q6</accession>